<dbReference type="PANTHER" id="PTHR47307">
    <property type="entry name" value="GLUTATHIONE-REGULATED POTASSIUM-EFFLUX SYSTEM ANCILLARY PROTEIN KEFG"/>
    <property type="match status" value="1"/>
</dbReference>
<dbReference type="STRING" id="595494.Tola_1989"/>
<reference evidence="4" key="1">
    <citation type="submission" date="2009-05" db="EMBL/GenBank/DDBJ databases">
        <title>Complete sequence of Tolumonas auensis DSM 9187.</title>
        <authorList>
            <consortium name="US DOE Joint Genome Institute"/>
            <person name="Lucas S."/>
            <person name="Copeland A."/>
            <person name="Lapidus A."/>
            <person name="Glavina del Rio T."/>
            <person name="Tice H."/>
            <person name="Bruce D."/>
            <person name="Goodwin L."/>
            <person name="Pitluck S."/>
            <person name="Chertkov O."/>
            <person name="Brettin T."/>
            <person name="Detter J.C."/>
            <person name="Han C."/>
            <person name="Larimer F."/>
            <person name="Land M."/>
            <person name="Hauser L."/>
            <person name="Kyrpides N."/>
            <person name="Mikhailova N."/>
            <person name="Spring S."/>
            <person name="Beller H."/>
        </authorList>
    </citation>
    <scope>NUCLEOTIDE SEQUENCE [LARGE SCALE GENOMIC DNA]</scope>
    <source>
        <strain evidence="4">DSM 9187 / TA4</strain>
    </source>
</reference>
<protein>
    <submittedName>
        <fullName evidence="3">NAD(P)H dehydrogenase (Quinone)</fullName>
    </submittedName>
</protein>
<dbReference type="GO" id="GO:0009055">
    <property type="term" value="F:electron transfer activity"/>
    <property type="evidence" value="ECO:0007669"/>
    <property type="project" value="TreeGrafter"/>
</dbReference>
<gene>
    <name evidence="3" type="ordered locus">Tola_1989</name>
</gene>
<dbReference type="InterPro" id="IPR046980">
    <property type="entry name" value="KefG/KefF"/>
</dbReference>
<dbReference type="EMBL" id="CP001616">
    <property type="protein sequence ID" value="ACQ93588.1"/>
    <property type="molecule type" value="Genomic_DNA"/>
</dbReference>
<keyword evidence="4" id="KW-1185">Reference proteome</keyword>
<dbReference type="InterPro" id="IPR003680">
    <property type="entry name" value="Flavodoxin_fold"/>
</dbReference>
<dbReference type="GO" id="GO:0010181">
    <property type="term" value="F:FMN binding"/>
    <property type="evidence" value="ECO:0007669"/>
    <property type="project" value="TreeGrafter"/>
</dbReference>
<reference evidence="3 4" key="2">
    <citation type="journal article" date="2011" name="Stand. Genomic Sci.">
        <title>Complete genome sequence of Tolumonas auensis type strain (TA 4).</title>
        <authorList>
            <person name="Chertkov O."/>
            <person name="Copeland A."/>
            <person name="Lucas S."/>
            <person name="Lapidus A."/>
            <person name="Berry K.W."/>
            <person name="Detter J.C."/>
            <person name="Del Rio T.G."/>
            <person name="Hammon N."/>
            <person name="Dalin E."/>
            <person name="Tice H."/>
            <person name="Pitluck S."/>
            <person name="Richardson P."/>
            <person name="Bruce D."/>
            <person name="Goodwin L."/>
            <person name="Han C."/>
            <person name="Tapia R."/>
            <person name="Saunders E."/>
            <person name="Schmutz J."/>
            <person name="Brettin T."/>
            <person name="Larimer F."/>
            <person name="Land M."/>
            <person name="Hauser L."/>
            <person name="Spring S."/>
            <person name="Rohde M."/>
            <person name="Kyrpides N.C."/>
            <person name="Ivanova N."/>
            <person name="Goker M."/>
            <person name="Beller H.R."/>
            <person name="Klenk H.P."/>
            <person name="Woyke T."/>
        </authorList>
    </citation>
    <scope>NUCLEOTIDE SEQUENCE [LARGE SCALE GENOMIC DNA]</scope>
    <source>
        <strain evidence="4">DSM 9187 / TA4</strain>
    </source>
</reference>
<dbReference type="Pfam" id="PF02525">
    <property type="entry name" value="Flavodoxin_2"/>
    <property type="match status" value="1"/>
</dbReference>
<dbReference type="eggNOG" id="COG2249">
    <property type="taxonomic scope" value="Bacteria"/>
</dbReference>
<dbReference type="AlphaFoldDB" id="C4L7H2"/>
<feature type="domain" description="Flavodoxin-like fold" evidence="2">
    <location>
        <begin position="1"/>
        <end position="169"/>
    </location>
</feature>
<name>C4L7H2_TOLAT</name>
<evidence type="ECO:0000313" key="3">
    <source>
        <dbReference type="EMBL" id="ACQ93588.1"/>
    </source>
</evidence>
<evidence type="ECO:0000256" key="1">
    <source>
        <dbReference type="ARBA" id="ARBA00023002"/>
    </source>
</evidence>
<dbReference type="GO" id="GO:0003955">
    <property type="term" value="F:NAD(P)H dehydrogenase (quinone) activity"/>
    <property type="evidence" value="ECO:0007669"/>
    <property type="project" value="TreeGrafter"/>
</dbReference>
<accession>C4L7H2</accession>
<evidence type="ECO:0000313" key="4">
    <source>
        <dbReference type="Proteomes" id="UP000009073"/>
    </source>
</evidence>
<dbReference type="Proteomes" id="UP000009073">
    <property type="component" value="Chromosome"/>
</dbReference>
<dbReference type="PANTHER" id="PTHR47307:SF1">
    <property type="entry name" value="GLUTATHIONE-REGULATED POTASSIUM-EFFLUX SYSTEM ANCILLARY PROTEIN KEFG"/>
    <property type="match status" value="1"/>
</dbReference>
<proteinExistence type="predicted"/>
<dbReference type="InterPro" id="IPR029039">
    <property type="entry name" value="Flavoprotein-like_sf"/>
</dbReference>
<dbReference type="OrthoDB" id="9798454at2"/>
<dbReference type="KEGG" id="tau:Tola_1989"/>
<dbReference type="SUPFAM" id="SSF52218">
    <property type="entry name" value="Flavoproteins"/>
    <property type="match status" value="1"/>
</dbReference>
<evidence type="ECO:0000259" key="2">
    <source>
        <dbReference type="Pfam" id="PF02525"/>
    </source>
</evidence>
<dbReference type="Gene3D" id="3.40.50.360">
    <property type="match status" value="1"/>
</dbReference>
<dbReference type="HOGENOM" id="CLU_058643_0_2_6"/>
<keyword evidence="1" id="KW-0560">Oxidoreductase</keyword>
<organism evidence="3 4">
    <name type="scientific">Tolumonas auensis (strain DSM 9187 / NBRC 110442 / TA 4)</name>
    <dbReference type="NCBI Taxonomy" id="595494"/>
    <lineage>
        <taxon>Bacteria</taxon>
        <taxon>Pseudomonadati</taxon>
        <taxon>Pseudomonadota</taxon>
        <taxon>Gammaproteobacteria</taxon>
        <taxon>Aeromonadales</taxon>
        <taxon>Aeromonadaceae</taxon>
        <taxon>Tolumonas</taxon>
    </lineage>
</organism>
<sequence>MKTLVIVSHPYPERSKATKALEEIAATVPGVTVRNLETLYGNNINGFDLTAEQKAQEEADRVVYLFPIHWFNLTPMLKAYLNEVWAYGWAFGPDAAALKGKEMQVVTTAGASKFTYSAEGLIKSSMEDVLTPMKASAYYVGMKYNQPLAFHNAIGASDEAIAEYQKAFVTLLNLPLATA</sequence>